<name>A0A7J5AYU7_9MICO</name>
<comment type="caution">
    <text evidence="3">The sequence shown here is derived from an EMBL/GenBank/DDBJ whole genome shotgun (WGS) entry which is preliminary data.</text>
</comment>
<dbReference type="Pfam" id="PF04235">
    <property type="entry name" value="DUF418"/>
    <property type="match status" value="1"/>
</dbReference>
<feature type="transmembrane region" description="Helical" evidence="1">
    <location>
        <begin position="332"/>
        <end position="352"/>
    </location>
</feature>
<dbReference type="OrthoDB" id="2388539at2"/>
<feature type="transmembrane region" description="Helical" evidence="1">
    <location>
        <begin position="278"/>
        <end position="304"/>
    </location>
</feature>
<keyword evidence="4" id="KW-1185">Reference proteome</keyword>
<dbReference type="Proteomes" id="UP000490386">
    <property type="component" value="Unassembled WGS sequence"/>
</dbReference>
<feature type="transmembrane region" description="Helical" evidence="1">
    <location>
        <begin position="358"/>
        <end position="377"/>
    </location>
</feature>
<feature type="transmembrane region" description="Helical" evidence="1">
    <location>
        <begin position="149"/>
        <end position="167"/>
    </location>
</feature>
<keyword evidence="1" id="KW-1133">Transmembrane helix</keyword>
<dbReference type="PANTHER" id="PTHR30590:SF2">
    <property type="entry name" value="INNER MEMBRANE PROTEIN"/>
    <property type="match status" value="1"/>
</dbReference>
<accession>A0A7J5AYU7</accession>
<proteinExistence type="predicted"/>
<feature type="transmembrane region" description="Helical" evidence="1">
    <location>
        <begin position="206"/>
        <end position="229"/>
    </location>
</feature>
<dbReference type="InterPro" id="IPR052529">
    <property type="entry name" value="Bact_Transport_Assoc"/>
</dbReference>
<evidence type="ECO:0000259" key="2">
    <source>
        <dbReference type="Pfam" id="PF04235"/>
    </source>
</evidence>
<reference evidence="3 4" key="1">
    <citation type="submission" date="2019-09" db="EMBL/GenBank/DDBJ databases">
        <title>Phylogeny of genus Pseudoclavibacter and closely related genus.</title>
        <authorList>
            <person name="Li Y."/>
        </authorList>
    </citation>
    <scope>NUCLEOTIDE SEQUENCE [LARGE SCALE GENOMIC DNA]</scope>
    <source>
        <strain evidence="3 4">THG-MD12</strain>
    </source>
</reference>
<evidence type="ECO:0000313" key="3">
    <source>
        <dbReference type="EMBL" id="KAB1636697.1"/>
    </source>
</evidence>
<dbReference type="RefSeq" id="WP_151424427.1">
    <property type="nucleotide sequence ID" value="NZ_WBJX01000005.1"/>
</dbReference>
<dbReference type="EMBL" id="WBJX01000005">
    <property type="protein sequence ID" value="KAB1636697.1"/>
    <property type="molecule type" value="Genomic_DNA"/>
</dbReference>
<feature type="transmembrane region" description="Helical" evidence="1">
    <location>
        <begin position="22"/>
        <end position="42"/>
    </location>
</feature>
<feature type="transmembrane region" description="Helical" evidence="1">
    <location>
        <begin position="111"/>
        <end position="142"/>
    </location>
</feature>
<evidence type="ECO:0000256" key="1">
    <source>
        <dbReference type="SAM" id="Phobius"/>
    </source>
</evidence>
<evidence type="ECO:0000313" key="4">
    <source>
        <dbReference type="Proteomes" id="UP000490386"/>
    </source>
</evidence>
<gene>
    <name evidence="3" type="ORF">F8O03_14035</name>
</gene>
<sequence length="405" mass="42325">MHDSPRGPRPTATGARALAPDAARGFALLFIAIANLTVYLYGREQGILFRPVDAGLGDRVADVLGALFIDNRSFPLFSLLFAYGLHQLVTREEALGTAWPVVRRLLVRRNLWLFVFGALHGLLLFMGDIMHTYALAGFVLILMMRSPNWVLWLVFGITAPLAVAFGSGDGAAASGLAAVGGSADPMMPSAVSATLLDAQLARAGEFLPILAFAPFSVLGVLPPMMLGLLMARSQLLERPWQHARAVRSIAIGGVAAAILGGLPFALGLALGFEPGPVWFLAGSLHAATGILAGAGYAALFALIVAGTQRSGARPGPVLGALTALGRRSMSGYLAQSVIFLAIMPAWSIGLGATVGTGGAFLIGTGTWLATLLGAVLLERMGKPGPAEWAIRRLSYGRPTARAVVR</sequence>
<organism evidence="3 4">
    <name type="scientific">Pseudoclavibacter terrae</name>
    <dbReference type="NCBI Taxonomy" id="1530195"/>
    <lineage>
        <taxon>Bacteria</taxon>
        <taxon>Bacillati</taxon>
        <taxon>Actinomycetota</taxon>
        <taxon>Actinomycetes</taxon>
        <taxon>Micrococcales</taxon>
        <taxon>Microbacteriaceae</taxon>
        <taxon>Pseudoclavibacter</taxon>
    </lineage>
</organism>
<dbReference type="AlphaFoldDB" id="A0A7J5AYU7"/>
<keyword evidence="1" id="KW-0812">Transmembrane</keyword>
<dbReference type="PANTHER" id="PTHR30590">
    <property type="entry name" value="INNER MEMBRANE PROTEIN"/>
    <property type="match status" value="1"/>
</dbReference>
<feature type="domain" description="DUF418" evidence="2">
    <location>
        <begin position="230"/>
        <end position="396"/>
    </location>
</feature>
<feature type="transmembrane region" description="Helical" evidence="1">
    <location>
        <begin position="249"/>
        <end position="272"/>
    </location>
</feature>
<protein>
    <submittedName>
        <fullName evidence="3">DUF418 domain-containing protein</fullName>
    </submittedName>
</protein>
<dbReference type="InterPro" id="IPR007349">
    <property type="entry name" value="DUF418"/>
</dbReference>
<keyword evidence="1" id="KW-0472">Membrane</keyword>